<dbReference type="Pfam" id="PF03754">
    <property type="entry name" value="At2g31720-like"/>
    <property type="match status" value="1"/>
</dbReference>
<dbReference type="GO" id="GO:0005634">
    <property type="term" value="C:nucleus"/>
    <property type="evidence" value="ECO:0007669"/>
    <property type="project" value="UniProtKB-SubCell"/>
</dbReference>
<feature type="compositionally biased region" description="Basic and acidic residues" evidence="6">
    <location>
        <begin position="45"/>
        <end position="61"/>
    </location>
</feature>
<comment type="subcellular location">
    <subcellularLocation>
        <location evidence="1">Nucleus</location>
    </subcellularLocation>
</comment>
<dbReference type="Proteomes" id="UP000315295">
    <property type="component" value="Unassembled WGS sequence"/>
</dbReference>
<gene>
    <name evidence="7" type="ORF">C1H46_010488</name>
</gene>
<organism evidence="7 8">
    <name type="scientific">Malus baccata</name>
    <name type="common">Siberian crab apple</name>
    <name type="synonym">Pyrus baccata</name>
    <dbReference type="NCBI Taxonomy" id="106549"/>
    <lineage>
        <taxon>Eukaryota</taxon>
        <taxon>Viridiplantae</taxon>
        <taxon>Streptophyta</taxon>
        <taxon>Embryophyta</taxon>
        <taxon>Tracheophyta</taxon>
        <taxon>Spermatophyta</taxon>
        <taxon>Magnoliopsida</taxon>
        <taxon>eudicotyledons</taxon>
        <taxon>Gunneridae</taxon>
        <taxon>Pentapetalae</taxon>
        <taxon>rosids</taxon>
        <taxon>fabids</taxon>
        <taxon>Rosales</taxon>
        <taxon>Rosaceae</taxon>
        <taxon>Amygdaloideae</taxon>
        <taxon>Maleae</taxon>
        <taxon>Malus</taxon>
    </lineage>
</organism>
<evidence type="ECO:0000256" key="4">
    <source>
        <dbReference type="ARBA" id="ARBA00023163"/>
    </source>
</evidence>
<dbReference type="EMBL" id="VIEB01000149">
    <property type="protein sequence ID" value="TQE03824.1"/>
    <property type="molecule type" value="Genomic_DNA"/>
</dbReference>
<feature type="compositionally biased region" description="Polar residues" evidence="6">
    <location>
        <begin position="391"/>
        <end position="409"/>
    </location>
</feature>
<keyword evidence="5" id="KW-0539">Nucleus</keyword>
<feature type="compositionally biased region" description="Basic and acidic residues" evidence="6">
    <location>
        <begin position="411"/>
        <end position="421"/>
    </location>
</feature>
<feature type="region of interest" description="Disordered" evidence="6">
    <location>
        <begin position="360"/>
        <end position="421"/>
    </location>
</feature>
<evidence type="ECO:0000256" key="1">
    <source>
        <dbReference type="ARBA" id="ARBA00004123"/>
    </source>
</evidence>
<dbReference type="AlphaFoldDB" id="A0A540MYH6"/>
<feature type="compositionally biased region" description="Low complexity" evidence="6">
    <location>
        <begin position="1"/>
        <end position="18"/>
    </location>
</feature>
<dbReference type="PANTHER" id="PTHR31541:SF25">
    <property type="entry name" value="GAMMA-GLIADIN B"/>
    <property type="match status" value="1"/>
</dbReference>
<reference evidence="7 8" key="1">
    <citation type="journal article" date="2019" name="G3 (Bethesda)">
        <title>Sequencing of a Wild Apple (Malus baccata) Genome Unravels the Differences Between Cultivated and Wild Apple Species Regarding Disease Resistance and Cold Tolerance.</title>
        <authorList>
            <person name="Chen X."/>
        </authorList>
    </citation>
    <scope>NUCLEOTIDE SEQUENCE [LARGE SCALE GENOMIC DNA]</scope>
    <source>
        <strain evidence="8">cv. Shandingzi</strain>
        <tissue evidence="7">Leaves</tissue>
    </source>
</reference>
<accession>A0A540MYH6</accession>
<proteinExistence type="predicted"/>
<protein>
    <recommendedName>
        <fullName evidence="9">TF-B3 domain-containing protein</fullName>
    </recommendedName>
</protein>
<evidence type="ECO:0000256" key="3">
    <source>
        <dbReference type="ARBA" id="ARBA00023125"/>
    </source>
</evidence>
<comment type="caution">
    <text evidence="7">The sequence shown here is derived from an EMBL/GenBank/DDBJ whole genome shotgun (WGS) entry which is preliminary data.</text>
</comment>
<keyword evidence="2" id="KW-0805">Transcription regulation</keyword>
<keyword evidence="8" id="KW-1185">Reference proteome</keyword>
<name>A0A540MYH6_MALBA</name>
<evidence type="ECO:0000256" key="6">
    <source>
        <dbReference type="SAM" id="MobiDB-lite"/>
    </source>
</evidence>
<dbReference type="Gene3D" id="2.40.330.10">
    <property type="entry name" value="DNA-binding pseudobarrel domain"/>
    <property type="match status" value="1"/>
</dbReference>
<evidence type="ECO:0000256" key="2">
    <source>
        <dbReference type="ARBA" id="ARBA00023015"/>
    </source>
</evidence>
<dbReference type="STRING" id="106549.A0A540MYH6"/>
<dbReference type="SUPFAM" id="SSF101936">
    <property type="entry name" value="DNA-binding pseudobarrel domain"/>
    <property type="match status" value="1"/>
</dbReference>
<keyword evidence="4" id="KW-0804">Transcription</keyword>
<dbReference type="PANTHER" id="PTHR31541">
    <property type="entry name" value="B3 DOMAIN PLANT PROTEIN-RELATED"/>
    <property type="match status" value="1"/>
</dbReference>
<evidence type="ECO:0000256" key="5">
    <source>
        <dbReference type="ARBA" id="ARBA00023242"/>
    </source>
</evidence>
<keyword evidence="3" id="KW-0238">DNA-binding</keyword>
<dbReference type="InterPro" id="IPR005508">
    <property type="entry name" value="At2g31720-like"/>
</dbReference>
<dbReference type="InterPro" id="IPR015300">
    <property type="entry name" value="DNA-bd_pseudobarrel_sf"/>
</dbReference>
<sequence length="421" mass="46296">MPSPSPTASNTNTNPNSPKEGNGLVIVREKGHILESSSGQVGSGSHEEEEKSGNQQEEEHQPLLPNKKCSHSNIQEIPDLLEECCPHPKKPRSPTKAKSIILFGKELTIATDIPVSTRASGTELDYVHEAQTMIGDKDNLKRKYVDVDDGEDHEGPAPLNEKKKKVKFVFNNNLNATNKVVKKGKNKVKFAIGMPAPDLPEEFKSLILGEMNGTKLQMLAQKSLYNTDINKDQGRLSLPRMQTESKNFLKPNEKEELDKTSLLMVPLIGPKLELDKVSLGLWTMSSKSQKTYVLKSTWFGIVERHSLGIGDVVQVWSFRATNPKYKIKDGDHGDHDHLTCNDDQLHLALVLVERGDHLLEEGGSKEGGTSTGGVSSSMSNNECDEGRKTIDGSSSGSCTPENDGNSSPKPSCEERDQETFN</sequence>
<dbReference type="GO" id="GO:0003677">
    <property type="term" value="F:DNA binding"/>
    <property type="evidence" value="ECO:0007669"/>
    <property type="project" value="UniProtKB-KW"/>
</dbReference>
<evidence type="ECO:0000313" key="7">
    <source>
        <dbReference type="EMBL" id="TQE03824.1"/>
    </source>
</evidence>
<feature type="region of interest" description="Disordered" evidence="6">
    <location>
        <begin position="1"/>
        <end position="70"/>
    </location>
</feature>
<evidence type="ECO:0000313" key="8">
    <source>
        <dbReference type="Proteomes" id="UP000315295"/>
    </source>
</evidence>
<evidence type="ECO:0008006" key="9">
    <source>
        <dbReference type="Google" id="ProtNLM"/>
    </source>
</evidence>